<reference evidence="1 2" key="1">
    <citation type="submission" date="2024-06" db="EMBL/GenBank/DDBJ databases">
        <title>The Natural Products Discovery Center: Release of the First 8490 Sequenced Strains for Exploring Actinobacteria Biosynthetic Diversity.</title>
        <authorList>
            <person name="Kalkreuter E."/>
            <person name="Kautsar S.A."/>
            <person name="Yang D."/>
            <person name="Bader C.D."/>
            <person name="Teijaro C.N."/>
            <person name="Fluegel L."/>
            <person name="Davis C.M."/>
            <person name="Simpson J.R."/>
            <person name="Lauterbach L."/>
            <person name="Steele A.D."/>
            <person name="Gui C."/>
            <person name="Meng S."/>
            <person name="Li G."/>
            <person name="Viehrig K."/>
            <person name="Ye F."/>
            <person name="Su P."/>
            <person name="Kiefer A.F."/>
            <person name="Nichols A."/>
            <person name="Cepeda A.J."/>
            <person name="Yan W."/>
            <person name="Fan B."/>
            <person name="Jiang Y."/>
            <person name="Adhikari A."/>
            <person name="Zheng C.-J."/>
            <person name="Schuster L."/>
            <person name="Cowan T.M."/>
            <person name="Smanski M.J."/>
            <person name="Chevrette M.G."/>
            <person name="De Carvalho L.P.S."/>
            <person name="Shen B."/>
        </authorList>
    </citation>
    <scope>NUCLEOTIDE SEQUENCE [LARGE SCALE GENOMIC DNA]</scope>
    <source>
        <strain evidence="1 2">NPDC000155</strain>
    </source>
</reference>
<evidence type="ECO:0008006" key="3">
    <source>
        <dbReference type="Google" id="ProtNLM"/>
    </source>
</evidence>
<name>A0ABV1Y077_9ACTN</name>
<organism evidence="1 2">
    <name type="scientific">Streptomyces lanatus</name>
    <dbReference type="NCBI Taxonomy" id="66900"/>
    <lineage>
        <taxon>Bacteria</taxon>
        <taxon>Bacillati</taxon>
        <taxon>Actinomycetota</taxon>
        <taxon>Actinomycetes</taxon>
        <taxon>Kitasatosporales</taxon>
        <taxon>Streptomycetaceae</taxon>
        <taxon>Streptomyces</taxon>
    </lineage>
</organism>
<dbReference type="EMBL" id="JBEPFB010000017">
    <property type="protein sequence ID" value="MER7377254.1"/>
    <property type="molecule type" value="Genomic_DNA"/>
</dbReference>
<keyword evidence="2" id="KW-1185">Reference proteome</keyword>
<dbReference type="Gene3D" id="2.60.120.260">
    <property type="entry name" value="Galactose-binding domain-like"/>
    <property type="match status" value="1"/>
</dbReference>
<comment type="caution">
    <text evidence="1">The sequence shown here is derived from an EMBL/GenBank/DDBJ whole genome shotgun (WGS) entry which is preliminary data.</text>
</comment>
<sequence length="975" mass="99008">MANFLDDQTDAKRLAQLLDDYDRRLKALERTTQASYTSIEGGSLDIYDDEGVLKGSVGVQPDGGVALVPVNTTPPPTPTAPTVEAVLAGLLVGWDGLWDDAYTTPTDFSLVQVHVGTTAEFTPDLTTHVATITAPLGGTVTIAIEGYSTVWVRLVGQNTGSLTGPPSVAVQGQPRQAVPQDLVDGIVTEVKLAQGAVTAAKIALGAVGTTALADGAVLAEKLAANSVTQAALAAGAVTLNALGGPLGDSATQRYVDLFRDPAAWQQLSSAGGATWQIALDPTGTPSGGGLLTATGDVHLAGGALVSQDADTLYRVMIRVRATAQDSAGPATVYLGVVGVAEDGVTLVNRAGAAATTTQHYCASNGGTLSVSDGWKVYVGYIQGHAVVGATAPAGPNTDPRLPGSTHANVRFLRPTAWLNFGRSTAAVMEVDAFVIESLRTGVVNSTNLVTGSVTAAAIAADAVIAGKIAADAVTGREIAANSVTAAEIAAGAITTEKLTVVGGSNILPDPSFEGAYSTNLVSGNANFSIDTTGNGSAKSLKLNAAAASETTRSLKITTIPILAGDQLYLAFDYLTSSDYTATAIVKFYARWEDSAGATLGWGVAQASTPVIGGSTWNRITNTVTAPANTVQASIWTESFQASVGAVRFDNAAVRPVIAGVQIADGAITTPKLLAGAVTTDKLTALAVTAEKIAALAVTTDKLDALAVTADKIAANAITATKIAAGVIDATHIAAGAITAEKLDANAINGKTITGATIQTAASGPRVVMNASNLTGYGTGGNKIGIEPNDAYPFIYWTSDDGTNKAFINVSGSSAADANIGVNSGTFNDAGTIYRWRTFFGNDFYTAERVVASNGSPVGGRLYLSKDTASLSAGSTGAATITGASIRAAGVFRADNISLGQVTINPVANIPTSVTLSGGNIKGTNFRAFATVNTTVPGTQVTGVGVSSVSSSGLTIWVTRTNTTNTVVNWMIIGED</sequence>
<dbReference type="RefSeq" id="WP_190074091.1">
    <property type="nucleotide sequence ID" value="NZ_BNBM01000017.1"/>
</dbReference>
<evidence type="ECO:0000313" key="2">
    <source>
        <dbReference type="Proteomes" id="UP001486207"/>
    </source>
</evidence>
<evidence type="ECO:0000313" key="1">
    <source>
        <dbReference type="EMBL" id="MER7377254.1"/>
    </source>
</evidence>
<proteinExistence type="predicted"/>
<gene>
    <name evidence="1" type="ORF">ABT384_31950</name>
</gene>
<accession>A0ABV1Y077</accession>
<protein>
    <recommendedName>
        <fullName evidence="3">DUF1983 domain-containing protein</fullName>
    </recommendedName>
</protein>
<dbReference type="Proteomes" id="UP001486207">
    <property type="component" value="Unassembled WGS sequence"/>
</dbReference>